<evidence type="ECO:0000256" key="6">
    <source>
        <dbReference type="ARBA" id="ARBA00022989"/>
    </source>
</evidence>
<keyword evidence="6 9" id="KW-1133">Transmembrane helix</keyword>
<dbReference type="PANTHER" id="PTHR33910:SF1">
    <property type="entry name" value="PROTEIN TRANSLOCASE SUBUNIT SECE"/>
    <property type="match status" value="1"/>
</dbReference>
<evidence type="ECO:0000256" key="5">
    <source>
        <dbReference type="ARBA" id="ARBA00022927"/>
    </source>
</evidence>
<keyword evidence="2 9" id="KW-0813">Transport</keyword>
<evidence type="ECO:0000313" key="11">
    <source>
        <dbReference type="Proteomes" id="UP000178651"/>
    </source>
</evidence>
<sequence>MFHRIKSFLAESREEFKRVNWPTRNEAVKMVFVVVAISAVIALFLGAIDYFLIGLLEKIVS</sequence>
<evidence type="ECO:0000256" key="7">
    <source>
        <dbReference type="ARBA" id="ARBA00023010"/>
    </source>
</evidence>
<dbReference type="GO" id="GO:0005886">
    <property type="term" value="C:plasma membrane"/>
    <property type="evidence" value="ECO:0007669"/>
    <property type="project" value="UniProtKB-SubCell"/>
</dbReference>
<dbReference type="InterPro" id="IPR005807">
    <property type="entry name" value="SecE_bac"/>
</dbReference>
<accession>A0A1G1YY59</accession>
<comment type="subunit">
    <text evidence="9">Component of the Sec protein translocase complex. Heterotrimer consisting of SecY, SecE and SecG subunits. The heterotrimers can form oligomers, although 1 heterotrimer is thought to be able to translocate proteins. Interacts with the ribosome. Interacts with SecDF, and other proteins may be involved. Interacts with SecA.</text>
</comment>
<dbReference type="AlphaFoldDB" id="A0A1G1YY59"/>
<dbReference type="Gene3D" id="1.20.5.1030">
    <property type="entry name" value="Preprotein translocase secy subunit"/>
    <property type="match status" value="1"/>
</dbReference>
<comment type="function">
    <text evidence="9">Essential subunit of the Sec protein translocation channel SecYEG. Clamps together the 2 halves of SecY. May contact the channel plug during translocation.</text>
</comment>
<evidence type="ECO:0000256" key="2">
    <source>
        <dbReference type="ARBA" id="ARBA00022448"/>
    </source>
</evidence>
<dbReference type="GO" id="GO:0065002">
    <property type="term" value="P:intracellular protein transmembrane transport"/>
    <property type="evidence" value="ECO:0007669"/>
    <property type="project" value="UniProtKB-UniRule"/>
</dbReference>
<proteinExistence type="inferred from homology"/>
<evidence type="ECO:0000256" key="1">
    <source>
        <dbReference type="ARBA" id="ARBA00004370"/>
    </source>
</evidence>
<feature type="transmembrane region" description="Helical" evidence="9">
    <location>
        <begin position="30"/>
        <end position="56"/>
    </location>
</feature>
<keyword evidence="5 9" id="KW-0653">Protein transport</keyword>
<comment type="subcellular location">
    <subcellularLocation>
        <location evidence="9">Cell membrane</location>
        <topology evidence="9">Single-pass membrane protein</topology>
    </subcellularLocation>
    <subcellularLocation>
        <location evidence="1">Membrane</location>
    </subcellularLocation>
</comment>
<evidence type="ECO:0000256" key="9">
    <source>
        <dbReference type="HAMAP-Rule" id="MF_00422"/>
    </source>
</evidence>
<name>A0A1G1YY59_9BACT</name>
<dbReference type="InterPro" id="IPR038379">
    <property type="entry name" value="SecE_sf"/>
</dbReference>
<dbReference type="InterPro" id="IPR001901">
    <property type="entry name" value="Translocase_SecE/Sec61-g"/>
</dbReference>
<reference evidence="10 11" key="1">
    <citation type="journal article" date="2016" name="Nat. Commun.">
        <title>Thousands of microbial genomes shed light on interconnected biogeochemical processes in an aquifer system.</title>
        <authorList>
            <person name="Anantharaman K."/>
            <person name="Brown C.T."/>
            <person name="Hug L.A."/>
            <person name="Sharon I."/>
            <person name="Castelle C.J."/>
            <person name="Probst A.J."/>
            <person name="Thomas B.C."/>
            <person name="Singh A."/>
            <person name="Wilkins M.J."/>
            <person name="Karaoz U."/>
            <person name="Brodie E.L."/>
            <person name="Williams K.H."/>
            <person name="Hubbard S.S."/>
            <person name="Banfield J.F."/>
        </authorList>
    </citation>
    <scope>NUCLEOTIDE SEQUENCE [LARGE SCALE GENOMIC DNA]</scope>
</reference>
<dbReference type="Pfam" id="PF00584">
    <property type="entry name" value="SecE"/>
    <property type="match status" value="1"/>
</dbReference>
<evidence type="ECO:0000313" key="10">
    <source>
        <dbReference type="EMBL" id="OGY57283.1"/>
    </source>
</evidence>
<comment type="caution">
    <text evidence="10">The sequence shown here is derived from an EMBL/GenBank/DDBJ whole genome shotgun (WGS) entry which is preliminary data.</text>
</comment>
<dbReference type="GO" id="GO:0008320">
    <property type="term" value="F:protein transmembrane transporter activity"/>
    <property type="evidence" value="ECO:0007669"/>
    <property type="project" value="UniProtKB-UniRule"/>
</dbReference>
<dbReference type="EMBL" id="MHIU01000039">
    <property type="protein sequence ID" value="OGY57283.1"/>
    <property type="molecule type" value="Genomic_DNA"/>
</dbReference>
<dbReference type="NCBIfam" id="TIGR00964">
    <property type="entry name" value="secE_bact"/>
    <property type="match status" value="1"/>
</dbReference>
<dbReference type="PANTHER" id="PTHR33910">
    <property type="entry name" value="PROTEIN TRANSLOCASE SUBUNIT SECE"/>
    <property type="match status" value="1"/>
</dbReference>
<dbReference type="PROSITE" id="PS01067">
    <property type="entry name" value="SECE_SEC61G"/>
    <property type="match status" value="1"/>
</dbReference>
<organism evidence="10 11">
    <name type="scientific">Candidatus Colwellbacteria bacterium RIFCSPHIGHO2_02_FULL_43_15</name>
    <dbReference type="NCBI Taxonomy" id="1797686"/>
    <lineage>
        <taxon>Bacteria</taxon>
        <taxon>Candidatus Colwelliibacteriota</taxon>
    </lineage>
</organism>
<comment type="similarity">
    <text evidence="9">Belongs to the SecE/SEC61-gamma family.</text>
</comment>
<keyword evidence="8 9" id="KW-0472">Membrane</keyword>
<dbReference type="GO" id="GO:0043952">
    <property type="term" value="P:protein transport by the Sec complex"/>
    <property type="evidence" value="ECO:0007669"/>
    <property type="project" value="UniProtKB-UniRule"/>
</dbReference>
<dbReference type="HAMAP" id="MF_00422">
    <property type="entry name" value="SecE"/>
    <property type="match status" value="1"/>
</dbReference>
<dbReference type="GO" id="GO:0009306">
    <property type="term" value="P:protein secretion"/>
    <property type="evidence" value="ECO:0007669"/>
    <property type="project" value="UniProtKB-UniRule"/>
</dbReference>
<keyword evidence="4 9" id="KW-0812">Transmembrane</keyword>
<dbReference type="Proteomes" id="UP000178651">
    <property type="component" value="Unassembled WGS sequence"/>
</dbReference>
<keyword evidence="7 9" id="KW-0811">Translocation</keyword>
<gene>
    <name evidence="9" type="primary">secE</name>
    <name evidence="10" type="ORF">A3D47_00535</name>
</gene>
<evidence type="ECO:0000256" key="3">
    <source>
        <dbReference type="ARBA" id="ARBA00022475"/>
    </source>
</evidence>
<protein>
    <recommendedName>
        <fullName evidence="9">Protein translocase subunit SecE</fullName>
    </recommendedName>
</protein>
<dbReference type="GO" id="GO:0006605">
    <property type="term" value="P:protein targeting"/>
    <property type="evidence" value="ECO:0007669"/>
    <property type="project" value="UniProtKB-UniRule"/>
</dbReference>
<evidence type="ECO:0000256" key="8">
    <source>
        <dbReference type="ARBA" id="ARBA00023136"/>
    </source>
</evidence>
<keyword evidence="3 9" id="KW-1003">Cell membrane</keyword>
<evidence type="ECO:0000256" key="4">
    <source>
        <dbReference type="ARBA" id="ARBA00022692"/>
    </source>
</evidence>